<evidence type="ECO:0000256" key="1">
    <source>
        <dbReference type="ARBA" id="ARBA00023239"/>
    </source>
</evidence>
<dbReference type="PANTHER" id="PTHR34183:SF1">
    <property type="entry name" value="ENDOLYTIC PEPTIDOGLYCAN TRANSGLYCOSYLASE RLPA"/>
    <property type="match status" value="1"/>
</dbReference>
<dbReference type="InterPro" id="IPR012997">
    <property type="entry name" value="RplA"/>
</dbReference>
<organism evidence="7 8">
    <name type="scientific">Thermodesulfobium narugense DSM 14796</name>
    <dbReference type="NCBI Taxonomy" id="747365"/>
    <lineage>
        <taxon>Bacteria</taxon>
        <taxon>Pseudomonadati</taxon>
        <taxon>Thermodesulfobiota</taxon>
        <taxon>Thermodesulfobiia</taxon>
        <taxon>Thermodesulfobiales</taxon>
        <taxon>Thermodesulfobiaceae</taxon>
        <taxon>Thermodesulfobium</taxon>
    </lineage>
</organism>
<keyword evidence="2 3" id="KW-0961">Cell wall biogenesis/degradation</keyword>
<dbReference type="Proteomes" id="UP000011765">
    <property type="component" value="Chromosome"/>
</dbReference>
<dbReference type="GO" id="GO:0000270">
    <property type="term" value="P:peptidoglycan metabolic process"/>
    <property type="evidence" value="ECO:0007669"/>
    <property type="project" value="UniProtKB-UniRule"/>
</dbReference>
<dbReference type="KEGG" id="tnr:Thena_0734"/>
<keyword evidence="5" id="KW-0812">Transmembrane</keyword>
<accession>M1E6X9</accession>
<evidence type="ECO:0000256" key="2">
    <source>
        <dbReference type="ARBA" id="ARBA00023316"/>
    </source>
</evidence>
<comment type="function">
    <text evidence="3">Lytic transglycosylase with a strong preference for naked glycan strands that lack stem peptides.</text>
</comment>
<dbReference type="STRING" id="747365.Thena_0734"/>
<dbReference type="InterPro" id="IPR009009">
    <property type="entry name" value="RlpA-like_DPBB"/>
</dbReference>
<gene>
    <name evidence="3" type="primary">rlpA</name>
    <name evidence="7" type="ORF">Thena_0734</name>
</gene>
<keyword evidence="1 3" id="KW-0456">Lyase</keyword>
<dbReference type="HAMAP" id="MF_02071">
    <property type="entry name" value="RlpA"/>
    <property type="match status" value="1"/>
</dbReference>
<dbReference type="EMBL" id="CP002690">
    <property type="protein sequence ID" value="AEE14368.1"/>
    <property type="molecule type" value="Genomic_DNA"/>
</dbReference>
<dbReference type="SUPFAM" id="SSF50685">
    <property type="entry name" value="Barwin-like endoglucanases"/>
    <property type="match status" value="1"/>
</dbReference>
<reference evidence="7 8" key="1">
    <citation type="submission" date="2011-04" db="EMBL/GenBank/DDBJ databases">
        <title>The complete genome of Thermodesulfobium narugense DSM 14796.</title>
        <authorList>
            <consortium name="US DOE Joint Genome Institute (JGI-PGF)"/>
            <person name="Lucas S."/>
            <person name="Han J."/>
            <person name="Lapidus A."/>
            <person name="Bruce D."/>
            <person name="Goodwin L."/>
            <person name="Pitluck S."/>
            <person name="Peters L."/>
            <person name="Kyrpides N."/>
            <person name="Mavromatis K."/>
            <person name="Pagani I."/>
            <person name="Ivanova N."/>
            <person name="Ovchinnikova G."/>
            <person name="Zhang X."/>
            <person name="Saunders L."/>
            <person name="Detter J.C."/>
            <person name="Tapia R."/>
            <person name="Han C."/>
            <person name="Land M."/>
            <person name="Hauser L."/>
            <person name="Markowitz V."/>
            <person name="Cheng J.-F."/>
            <person name="Hugenholtz P."/>
            <person name="Woyke T."/>
            <person name="Wu D."/>
            <person name="Spring S."/>
            <person name="Schroeder M."/>
            <person name="Brambilla E."/>
            <person name="Klenk H.-P."/>
            <person name="Eisen J.A."/>
        </authorList>
    </citation>
    <scope>NUCLEOTIDE SEQUENCE [LARGE SCALE GENOMIC DNA]</scope>
    <source>
        <strain evidence="7 8">DSM 14796</strain>
    </source>
</reference>
<comment type="similarity">
    <text evidence="3 4">Belongs to the RlpA family.</text>
</comment>
<evidence type="ECO:0000256" key="3">
    <source>
        <dbReference type="HAMAP-Rule" id="MF_02071"/>
    </source>
</evidence>
<proteinExistence type="inferred from homology"/>
<keyword evidence="5" id="KW-1133">Transmembrane helix</keyword>
<name>M1E6X9_9BACT</name>
<dbReference type="InterPro" id="IPR034718">
    <property type="entry name" value="RlpA"/>
</dbReference>
<evidence type="ECO:0000313" key="7">
    <source>
        <dbReference type="EMBL" id="AEE14368.1"/>
    </source>
</evidence>
<dbReference type="CDD" id="cd22268">
    <property type="entry name" value="DPBB_RlpA-like"/>
    <property type="match status" value="1"/>
</dbReference>
<evidence type="ECO:0000256" key="4">
    <source>
        <dbReference type="RuleBase" id="RU003495"/>
    </source>
</evidence>
<dbReference type="GO" id="GO:0071555">
    <property type="term" value="P:cell wall organization"/>
    <property type="evidence" value="ECO:0007669"/>
    <property type="project" value="UniProtKB-KW"/>
</dbReference>
<dbReference type="AlphaFoldDB" id="M1E6X9"/>
<dbReference type="PANTHER" id="PTHR34183">
    <property type="entry name" value="ENDOLYTIC PEPTIDOGLYCAN TRANSGLYCOSYLASE RLPA"/>
    <property type="match status" value="1"/>
</dbReference>
<feature type="transmembrane region" description="Helical" evidence="5">
    <location>
        <begin position="18"/>
        <end position="36"/>
    </location>
</feature>
<dbReference type="NCBIfam" id="TIGR00413">
    <property type="entry name" value="rlpA"/>
    <property type="match status" value="1"/>
</dbReference>
<dbReference type="eggNOG" id="COG0797">
    <property type="taxonomic scope" value="Bacteria"/>
</dbReference>
<evidence type="ECO:0000259" key="6">
    <source>
        <dbReference type="Pfam" id="PF03330"/>
    </source>
</evidence>
<keyword evidence="7" id="KW-0449">Lipoprotein</keyword>
<dbReference type="EC" id="4.2.2.-" evidence="3"/>
<dbReference type="Pfam" id="PF03330">
    <property type="entry name" value="DPBB_1"/>
    <property type="match status" value="1"/>
</dbReference>
<protein>
    <recommendedName>
        <fullName evidence="3">Probable endolytic peptidoglycan transglycosylase RlpA</fullName>
        <ecNumber evidence="3">4.2.2.-</ecNumber>
    </recommendedName>
</protein>
<sequence>MKEGENLARGGKFMKLKGLFYLIFMLILFNLLFSIFCMNCKASETKTIGIVKENIIPSKEVQIFVNNYKVLTLVSFDNESFERIKKEADIVSSAINQYFGSSKGSYDPSDIRFVTEDKYFCCYVGDDLAFKIDRSQAFLQSLADSDITNMWLTNLQRSLGYNPDENHKILYGHKYYSKEFIQEGIASWYGTNLAGRYMSNGEIFDPYDLTAAHRWLPLGSIVLVTNENNGKSVIVTITDRMGSTSRVIDLSEGAAEKIGMISSGLAPVKIELLK</sequence>
<evidence type="ECO:0000256" key="5">
    <source>
        <dbReference type="SAM" id="Phobius"/>
    </source>
</evidence>
<dbReference type="GO" id="GO:0008932">
    <property type="term" value="F:lytic endotransglycosylase activity"/>
    <property type="evidence" value="ECO:0007669"/>
    <property type="project" value="UniProtKB-UniRule"/>
</dbReference>
<dbReference type="Gene3D" id="2.40.40.10">
    <property type="entry name" value="RlpA-like domain"/>
    <property type="match status" value="1"/>
</dbReference>
<keyword evidence="8" id="KW-1185">Reference proteome</keyword>
<keyword evidence="5" id="KW-0472">Membrane</keyword>
<dbReference type="HOGENOM" id="CLU_1015403_0_0_9"/>
<dbReference type="InterPro" id="IPR036908">
    <property type="entry name" value="RlpA-like_sf"/>
</dbReference>
<feature type="domain" description="RlpA-like protein double-psi beta-barrel" evidence="6">
    <location>
        <begin position="182"/>
        <end position="270"/>
    </location>
</feature>
<evidence type="ECO:0000313" key="8">
    <source>
        <dbReference type="Proteomes" id="UP000011765"/>
    </source>
</evidence>